<sequence>MPAIPHDLKHLTAGSRSVFRQLGGRMGHLFGSGRLARMTIRQKIHASLLVSAVGLSFIALAYWRASVGTERAAEAFAVHREYAALTGTLAQQIAEARRLQTIYAATLRSEDRAALGSAQTRLQATVADLRDRANAQESTESLAGVMVRVDEFADGIASLNQRVDEMGSDDAGLLSQLESAGRALEETVDAQEDAVLAGLLQKMRRSESQFLLTGDSSHADQVSEAKLPFDLSLGSRGLPVSMQEELRQKMDAYQGALLAYTAARVGLDLEAGALEQTAQAITPALEELDRTQAQALAAARARQRDEARWMDVIFALTLVLVSGVLITALLMVSKAVRKPIEATLRFAQEVADDRLDAVIEVHNPHDEIGHLAERLMHMQGRLRDRTQAERAVARENQQVRQALESAQTGLMMLDMEGRVAYANASLRKDLVLGDATLVGLPAEQFHPAFAEVSSVLAAEAAAFERDIAYHDTRYQLAVNPIVVDGQRLGAAVEWRSRALETIVEHEIAALVDAAALGNLGVRIDASGKEGFLRTLAASINRLLDTFQGNLASLQVVLASLSQGDLTARMEGDFHGVFARMRDDANATVAQLTDIVGRIQDASTSINTAAGEIASGNSDLSRRTEQQAANLEETAASMEELTSTVRQNAESARQANQLAIGAAGVASQGGEVVGQVVVTMRDIEQSSRKIAEIISVIDGIAFQTNILALNAAVEAARAGEQGRGFAVVASEVRTLAQRSANAAKEIKGLIETSVDKVADGSRLVNQAGTTMGEIVASVQRVTDIMAEISAASQEQSAGIEQVNQTITQMDETTQQNAALVEEANAAARSLETEALALERAVSAFVREHREPVGKYRRRMTA</sequence>
<keyword evidence="2 4" id="KW-0807">Transducer</keyword>
<accession>A0ABU9J382</accession>
<evidence type="ECO:0000313" key="10">
    <source>
        <dbReference type="Proteomes" id="UP001459204"/>
    </source>
</evidence>
<feature type="domain" description="HAMP" evidence="8">
    <location>
        <begin position="544"/>
        <end position="596"/>
    </location>
</feature>
<evidence type="ECO:0000256" key="3">
    <source>
        <dbReference type="ARBA" id="ARBA00029447"/>
    </source>
</evidence>
<dbReference type="SUPFAM" id="SSF55785">
    <property type="entry name" value="PYP-like sensor domain (PAS domain)"/>
    <property type="match status" value="1"/>
</dbReference>
<keyword evidence="5" id="KW-1133">Transmembrane helix</keyword>
<comment type="similarity">
    <text evidence="3">Belongs to the methyl-accepting chemotaxis (MCP) protein family.</text>
</comment>
<dbReference type="InterPro" id="IPR004090">
    <property type="entry name" value="Chemotax_Me-accpt_rcpt"/>
</dbReference>
<feature type="domain" description="Methyl-accepting transducer" evidence="6">
    <location>
        <begin position="601"/>
        <end position="830"/>
    </location>
</feature>
<dbReference type="InterPro" id="IPR051310">
    <property type="entry name" value="MCP_chemotaxis"/>
</dbReference>
<gene>
    <name evidence="9" type="ORF">AAD027_10745</name>
</gene>
<dbReference type="InterPro" id="IPR035965">
    <property type="entry name" value="PAS-like_dom_sf"/>
</dbReference>
<dbReference type="PANTHER" id="PTHR43531">
    <property type="entry name" value="PROTEIN ICFG"/>
    <property type="match status" value="1"/>
</dbReference>
<reference evidence="9 10" key="1">
    <citation type="submission" date="2024-04" db="EMBL/GenBank/DDBJ databases">
        <title>Draft genome sequence of Pseudoxanthomonas putridarboris WD12.</title>
        <authorList>
            <person name="Oh J."/>
        </authorList>
    </citation>
    <scope>NUCLEOTIDE SEQUENCE [LARGE SCALE GENOMIC DNA]</scope>
    <source>
        <strain evidence="9 10">WD12</strain>
    </source>
</reference>
<dbReference type="Gene3D" id="1.10.287.950">
    <property type="entry name" value="Methyl-accepting chemotaxis protein"/>
    <property type="match status" value="1"/>
</dbReference>
<evidence type="ECO:0000259" key="7">
    <source>
        <dbReference type="PROSITE" id="PS50112"/>
    </source>
</evidence>
<evidence type="ECO:0000256" key="4">
    <source>
        <dbReference type="PROSITE-ProRule" id="PRU00284"/>
    </source>
</evidence>
<organism evidence="9 10">
    <name type="scientific">Pseudoxanthomonas putridarboris</name>
    <dbReference type="NCBI Taxonomy" id="752605"/>
    <lineage>
        <taxon>Bacteria</taxon>
        <taxon>Pseudomonadati</taxon>
        <taxon>Pseudomonadota</taxon>
        <taxon>Gammaproteobacteria</taxon>
        <taxon>Lysobacterales</taxon>
        <taxon>Lysobacteraceae</taxon>
        <taxon>Pseudoxanthomonas</taxon>
    </lineage>
</organism>
<keyword evidence="1" id="KW-0488">Methylation</keyword>
<dbReference type="PROSITE" id="PS50885">
    <property type="entry name" value="HAMP"/>
    <property type="match status" value="2"/>
</dbReference>
<dbReference type="PROSITE" id="PS50111">
    <property type="entry name" value="CHEMOTAXIS_TRANSDUC_2"/>
    <property type="match status" value="1"/>
</dbReference>
<feature type="domain" description="HAMP" evidence="8">
    <location>
        <begin position="334"/>
        <end position="387"/>
    </location>
</feature>
<dbReference type="CDD" id="cd06225">
    <property type="entry name" value="HAMP"/>
    <property type="match status" value="1"/>
</dbReference>
<dbReference type="PROSITE" id="PS50112">
    <property type="entry name" value="PAS"/>
    <property type="match status" value="1"/>
</dbReference>
<evidence type="ECO:0000313" key="9">
    <source>
        <dbReference type="EMBL" id="MEL1264841.1"/>
    </source>
</evidence>
<evidence type="ECO:0000256" key="5">
    <source>
        <dbReference type="SAM" id="Phobius"/>
    </source>
</evidence>
<dbReference type="Pfam" id="PF18947">
    <property type="entry name" value="HAMP_2"/>
    <property type="match status" value="1"/>
</dbReference>
<evidence type="ECO:0000259" key="6">
    <source>
        <dbReference type="PROSITE" id="PS50111"/>
    </source>
</evidence>
<dbReference type="InterPro" id="IPR000014">
    <property type="entry name" value="PAS"/>
</dbReference>
<dbReference type="Pfam" id="PF00015">
    <property type="entry name" value="MCPsignal"/>
    <property type="match status" value="1"/>
</dbReference>
<evidence type="ECO:0000256" key="1">
    <source>
        <dbReference type="ARBA" id="ARBA00022481"/>
    </source>
</evidence>
<dbReference type="EMBL" id="JBBWWT010000004">
    <property type="protein sequence ID" value="MEL1264841.1"/>
    <property type="molecule type" value="Genomic_DNA"/>
</dbReference>
<feature type="transmembrane region" description="Helical" evidence="5">
    <location>
        <begin position="44"/>
        <end position="63"/>
    </location>
</feature>
<dbReference type="Proteomes" id="UP001459204">
    <property type="component" value="Unassembled WGS sequence"/>
</dbReference>
<feature type="transmembrane region" description="Helical" evidence="5">
    <location>
        <begin position="312"/>
        <end position="332"/>
    </location>
</feature>
<dbReference type="Gene3D" id="6.10.340.10">
    <property type="match status" value="1"/>
</dbReference>
<dbReference type="Pfam" id="PF00672">
    <property type="entry name" value="HAMP"/>
    <property type="match status" value="1"/>
</dbReference>
<dbReference type="PANTHER" id="PTHR43531:SF14">
    <property type="entry name" value="METHYL-ACCEPTING CHEMOTAXIS PROTEIN I-RELATED"/>
    <property type="match status" value="1"/>
</dbReference>
<keyword evidence="5" id="KW-0812">Transmembrane</keyword>
<dbReference type="SMART" id="SM00283">
    <property type="entry name" value="MA"/>
    <property type="match status" value="1"/>
</dbReference>
<dbReference type="SUPFAM" id="SSF158472">
    <property type="entry name" value="HAMP domain-like"/>
    <property type="match status" value="1"/>
</dbReference>
<protein>
    <submittedName>
        <fullName evidence="9">Methyl-accepting chemotaxis protein</fullName>
    </submittedName>
</protein>
<keyword evidence="10" id="KW-1185">Reference proteome</keyword>
<dbReference type="PRINTS" id="PR00260">
    <property type="entry name" value="CHEMTRNSDUCR"/>
</dbReference>
<feature type="domain" description="PAS" evidence="7">
    <location>
        <begin position="395"/>
        <end position="447"/>
    </location>
</feature>
<proteinExistence type="inferred from homology"/>
<dbReference type="CDD" id="cd11386">
    <property type="entry name" value="MCP_signal"/>
    <property type="match status" value="1"/>
</dbReference>
<evidence type="ECO:0000259" key="8">
    <source>
        <dbReference type="PROSITE" id="PS50885"/>
    </source>
</evidence>
<dbReference type="SUPFAM" id="SSF58104">
    <property type="entry name" value="Methyl-accepting chemotaxis protein (MCP) signaling domain"/>
    <property type="match status" value="1"/>
</dbReference>
<name>A0ABU9J382_9GAMM</name>
<dbReference type="RefSeq" id="WP_341726027.1">
    <property type="nucleotide sequence ID" value="NZ_JBBWWT010000004.1"/>
</dbReference>
<dbReference type="Gene3D" id="3.30.450.20">
    <property type="entry name" value="PAS domain"/>
    <property type="match status" value="1"/>
</dbReference>
<keyword evidence="5" id="KW-0472">Membrane</keyword>
<dbReference type="InterPro" id="IPR004089">
    <property type="entry name" value="MCPsignal_dom"/>
</dbReference>
<dbReference type="InterPro" id="IPR003660">
    <property type="entry name" value="HAMP_dom"/>
</dbReference>
<evidence type="ECO:0000256" key="2">
    <source>
        <dbReference type="ARBA" id="ARBA00023224"/>
    </source>
</evidence>
<dbReference type="SMART" id="SM00304">
    <property type="entry name" value="HAMP"/>
    <property type="match status" value="2"/>
</dbReference>
<comment type="caution">
    <text evidence="9">The sequence shown here is derived from an EMBL/GenBank/DDBJ whole genome shotgun (WGS) entry which is preliminary data.</text>
</comment>